<dbReference type="Proteomes" id="UP000233140">
    <property type="component" value="Unassembled WGS sequence"/>
</dbReference>
<keyword evidence="2" id="KW-1185">Reference proteome</keyword>
<proteinExistence type="predicted"/>
<name>A0A2K5ZIS5_MANLE</name>
<dbReference type="OMA" id="PKVTYII"/>
<accession>A0A2K5ZIS5</accession>
<organism evidence="1 2">
    <name type="scientific">Mandrillus leucophaeus</name>
    <name type="common">Drill</name>
    <name type="synonym">Papio leucophaeus</name>
    <dbReference type="NCBI Taxonomy" id="9568"/>
    <lineage>
        <taxon>Eukaryota</taxon>
        <taxon>Metazoa</taxon>
        <taxon>Chordata</taxon>
        <taxon>Craniata</taxon>
        <taxon>Vertebrata</taxon>
        <taxon>Euteleostomi</taxon>
        <taxon>Mammalia</taxon>
        <taxon>Eutheria</taxon>
        <taxon>Euarchontoglires</taxon>
        <taxon>Primates</taxon>
        <taxon>Haplorrhini</taxon>
        <taxon>Catarrhini</taxon>
        <taxon>Cercopithecidae</taxon>
        <taxon>Cercopithecinae</taxon>
        <taxon>Mandrillus</taxon>
    </lineage>
</organism>
<sequence length="151" mass="16017">EDNPKVTYIILVHLLLSHGHTYLQGKLATLVISTIAMCPAKFRGVILLVISLLSDLGSHLNVFMFPQCPGVSLFGDMDEARMGPAVSTLGCPIGLELCSLENHSLLKTAPTYTTSAHICSGPCTGGQFSTQGMSPVQGRVVCLPLDGEEFG</sequence>
<dbReference type="AlphaFoldDB" id="A0A2K5ZIS5"/>
<reference evidence="1" key="2">
    <citation type="submission" date="2025-09" db="UniProtKB">
        <authorList>
            <consortium name="Ensembl"/>
        </authorList>
    </citation>
    <scope>IDENTIFICATION</scope>
</reference>
<dbReference type="GeneTree" id="ENSGT00910000148610"/>
<dbReference type="Ensembl" id="ENSMLET00000051274.1">
    <property type="protein sequence ID" value="ENSMLEP00000027724.1"/>
    <property type="gene ID" value="ENSMLEG00000038071.1"/>
</dbReference>
<evidence type="ECO:0000313" key="1">
    <source>
        <dbReference type="Ensembl" id="ENSMLEP00000027724.1"/>
    </source>
</evidence>
<protein>
    <submittedName>
        <fullName evidence="1">Uncharacterized protein</fullName>
    </submittedName>
</protein>
<reference evidence="1" key="1">
    <citation type="submission" date="2025-08" db="UniProtKB">
        <authorList>
            <consortium name="Ensembl"/>
        </authorList>
    </citation>
    <scope>IDENTIFICATION</scope>
</reference>
<evidence type="ECO:0000313" key="2">
    <source>
        <dbReference type="Proteomes" id="UP000233140"/>
    </source>
</evidence>